<dbReference type="Pfam" id="PF00027">
    <property type="entry name" value="cNMP_binding"/>
    <property type="match status" value="1"/>
</dbReference>
<accession>A0A2A6F9B4</accession>
<feature type="domain" description="HTH crp-type" evidence="5">
    <location>
        <begin position="145"/>
        <end position="219"/>
    </location>
</feature>
<feature type="domain" description="Cyclic nucleotide-binding" evidence="4">
    <location>
        <begin position="11"/>
        <end position="131"/>
    </location>
</feature>
<dbReference type="InterPro" id="IPR036388">
    <property type="entry name" value="WH-like_DNA-bd_sf"/>
</dbReference>
<keyword evidence="3" id="KW-0804">Transcription</keyword>
<dbReference type="GO" id="GO:0003677">
    <property type="term" value="F:DNA binding"/>
    <property type="evidence" value="ECO:0007669"/>
    <property type="project" value="UniProtKB-KW"/>
</dbReference>
<dbReference type="SUPFAM" id="SSF46785">
    <property type="entry name" value="Winged helix' DNA-binding domain"/>
    <property type="match status" value="1"/>
</dbReference>
<evidence type="ECO:0000259" key="4">
    <source>
        <dbReference type="PROSITE" id="PS50042"/>
    </source>
</evidence>
<keyword evidence="1" id="KW-0805">Transcription regulation</keyword>
<dbReference type="InterPro" id="IPR018490">
    <property type="entry name" value="cNMP-bd_dom_sf"/>
</dbReference>
<dbReference type="SMART" id="SM00419">
    <property type="entry name" value="HTH_CRP"/>
    <property type="match status" value="1"/>
</dbReference>
<proteinExistence type="predicted"/>
<reference evidence="6 7" key="1">
    <citation type="submission" date="2017-09" db="EMBL/GenBank/DDBJ databases">
        <title>Mesorhizobum sanjuanii sp. nov. isolated from nodules of Lotus tenuis in saline-alkaline lowlands of Flooding Pampa.</title>
        <authorList>
            <person name="Sannazzaro A.I."/>
            <person name="Torres Tejerizo G.A."/>
            <person name="Fontana F."/>
            <person name="Cumpa Velazquez L.M."/>
            <person name="Hansen L."/>
            <person name="Pistorio M."/>
            <person name="Estrella M.J."/>
        </authorList>
    </citation>
    <scope>NUCLEOTIDE SEQUENCE [LARGE SCALE GENOMIC DNA]</scope>
    <source>
        <strain evidence="6 7">BSA136</strain>
    </source>
</reference>
<dbReference type="PROSITE" id="PS51063">
    <property type="entry name" value="HTH_CRP_2"/>
    <property type="match status" value="1"/>
</dbReference>
<evidence type="ECO:0000256" key="2">
    <source>
        <dbReference type="ARBA" id="ARBA00023125"/>
    </source>
</evidence>
<dbReference type="Proteomes" id="UP000219182">
    <property type="component" value="Unassembled WGS sequence"/>
</dbReference>
<evidence type="ECO:0000256" key="1">
    <source>
        <dbReference type="ARBA" id="ARBA00023015"/>
    </source>
</evidence>
<dbReference type="CDD" id="cd00038">
    <property type="entry name" value="CAP_ED"/>
    <property type="match status" value="1"/>
</dbReference>
<evidence type="ECO:0000313" key="6">
    <source>
        <dbReference type="EMBL" id="PDQ18362.1"/>
    </source>
</evidence>
<name>A0A2A6F9B4_9HYPH</name>
<dbReference type="InterPro" id="IPR012318">
    <property type="entry name" value="HTH_CRP"/>
</dbReference>
<dbReference type="RefSeq" id="WP_097576376.1">
    <property type="nucleotide sequence ID" value="NZ_NWQG01000190.1"/>
</dbReference>
<dbReference type="Gene3D" id="1.10.10.10">
    <property type="entry name" value="Winged helix-like DNA-binding domain superfamily/Winged helix DNA-binding domain"/>
    <property type="match status" value="1"/>
</dbReference>
<dbReference type="Pfam" id="PF13545">
    <property type="entry name" value="HTH_Crp_2"/>
    <property type="match status" value="1"/>
</dbReference>
<keyword evidence="7" id="KW-1185">Reference proteome</keyword>
<dbReference type="EMBL" id="NWQG01000190">
    <property type="protein sequence ID" value="PDQ18362.1"/>
    <property type="molecule type" value="Genomic_DNA"/>
</dbReference>
<dbReference type="PROSITE" id="PS50042">
    <property type="entry name" value="CNMP_BINDING_3"/>
    <property type="match status" value="1"/>
</dbReference>
<evidence type="ECO:0000313" key="7">
    <source>
        <dbReference type="Proteomes" id="UP000219182"/>
    </source>
</evidence>
<dbReference type="SUPFAM" id="SSF51206">
    <property type="entry name" value="cAMP-binding domain-like"/>
    <property type="match status" value="1"/>
</dbReference>
<dbReference type="InterPro" id="IPR014710">
    <property type="entry name" value="RmlC-like_jellyroll"/>
</dbReference>
<evidence type="ECO:0000259" key="5">
    <source>
        <dbReference type="PROSITE" id="PS51063"/>
    </source>
</evidence>
<comment type="caution">
    <text evidence="6">The sequence shown here is derived from an EMBL/GenBank/DDBJ whole genome shotgun (WGS) entry which is preliminary data.</text>
</comment>
<protein>
    <submittedName>
        <fullName evidence="6">Crp/Fnr family transcriptional regulator</fullName>
    </submittedName>
</protein>
<dbReference type="InterPro" id="IPR000595">
    <property type="entry name" value="cNMP-bd_dom"/>
</dbReference>
<keyword evidence="2" id="KW-0238">DNA-binding</keyword>
<sequence length="239" mass="26687">MLESLYLNLGQHDALSEGEQALLASAMSTEKYFATGDDIVSEGSRPIYSTLIVDGLAARYKVLEDGGRQFTSLQVPGDFVDLHAFLLKTMDHGIIALSPCHVIAAEHSKLRTITEQAPHLTRLLWLDTLVDGAIHREWIVAMGRRSKISHLAHLICELFIRLQVVKRTAGMSFLLPLSQAELADVLGLSVVHMNRVIGTLRKIGVIGWANHKVTILDWQRLVEIAEFDPTYLSMNREPR</sequence>
<gene>
    <name evidence="6" type="ORF">CN311_25205</name>
</gene>
<evidence type="ECO:0000256" key="3">
    <source>
        <dbReference type="ARBA" id="ARBA00023163"/>
    </source>
</evidence>
<dbReference type="Gene3D" id="2.60.120.10">
    <property type="entry name" value="Jelly Rolls"/>
    <property type="match status" value="1"/>
</dbReference>
<dbReference type="GO" id="GO:0006355">
    <property type="term" value="P:regulation of DNA-templated transcription"/>
    <property type="evidence" value="ECO:0007669"/>
    <property type="project" value="InterPro"/>
</dbReference>
<dbReference type="InterPro" id="IPR036390">
    <property type="entry name" value="WH_DNA-bd_sf"/>
</dbReference>
<dbReference type="AlphaFoldDB" id="A0A2A6F9B4"/>
<organism evidence="6 7">
    <name type="scientific">Mesorhizobium sanjuanii</name>
    <dbReference type="NCBI Taxonomy" id="2037900"/>
    <lineage>
        <taxon>Bacteria</taxon>
        <taxon>Pseudomonadati</taxon>
        <taxon>Pseudomonadota</taxon>
        <taxon>Alphaproteobacteria</taxon>
        <taxon>Hyphomicrobiales</taxon>
        <taxon>Phyllobacteriaceae</taxon>
        <taxon>Mesorhizobium</taxon>
    </lineage>
</organism>